<dbReference type="InterPro" id="IPR050109">
    <property type="entry name" value="HTH-type_TetR-like_transc_reg"/>
</dbReference>
<evidence type="ECO:0000259" key="4">
    <source>
        <dbReference type="Pfam" id="PF00440"/>
    </source>
</evidence>
<evidence type="ECO:0000256" key="2">
    <source>
        <dbReference type="ARBA" id="ARBA00023125"/>
    </source>
</evidence>
<proteinExistence type="predicted"/>
<dbReference type="Proteomes" id="UP001499884">
    <property type="component" value="Unassembled WGS sequence"/>
</dbReference>
<sequence length="233" mass="25757">MTTVNTPRTRRTTNTRQAIMAAAERLIAEHGPAAVSNRQIAEAAGQRNVTAVSYHFGDRITLIGAIMARHGEQVDRIRQLYVSQVEGSDPIRGWVGCLVRPVTDHLAGLGAPSWNARFSVQVMTDPLMRNLVMEDVRSRPHLWHILDALGSCLTHLPAPVRAARGDMARHLITHTCAERERALAEGAAPLHRTWEDTADMLVDALVGLLTAEVTLHRTTPDRRSAPTREEPRV</sequence>
<keyword evidence="6" id="KW-1185">Reference proteome</keyword>
<name>A0ABP7DPB2_9ACTN</name>
<evidence type="ECO:0000256" key="1">
    <source>
        <dbReference type="ARBA" id="ARBA00023015"/>
    </source>
</evidence>
<protein>
    <submittedName>
        <fullName evidence="5">TetR family transcriptional regulator</fullName>
    </submittedName>
</protein>
<evidence type="ECO:0000313" key="6">
    <source>
        <dbReference type="Proteomes" id="UP001499884"/>
    </source>
</evidence>
<dbReference type="InterPro" id="IPR001647">
    <property type="entry name" value="HTH_TetR"/>
</dbReference>
<dbReference type="Pfam" id="PF00440">
    <property type="entry name" value="TetR_N"/>
    <property type="match status" value="1"/>
</dbReference>
<keyword evidence="1" id="KW-0805">Transcription regulation</keyword>
<dbReference type="InterPro" id="IPR009057">
    <property type="entry name" value="Homeodomain-like_sf"/>
</dbReference>
<reference evidence="6" key="1">
    <citation type="journal article" date="2019" name="Int. J. Syst. Evol. Microbiol.">
        <title>The Global Catalogue of Microorganisms (GCM) 10K type strain sequencing project: providing services to taxonomists for standard genome sequencing and annotation.</title>
        <authorList>
            <consortium name="The Broad Institute Genomics Platform"/>
            <consortium name="The Broad Institute Genome Sequencing Center for Infectious Disease"/>
            <person name="Wu L."/>
            <person name="Ma J."/>
        </authorList>
    </citation>
    <scope>NUCLEOTIDE SEQUENCE [LARGE SCALE GENOMIC DNA]</scope>
    <source>
        <strain evidence="6">JCM 30846</strain>
    </source>
</reference>
<dbReference type="Gene3D" id="1.10.357.10">
    <property type="entry name" value="Tetracycline Repressor, domain 2"/>
    <property type="match status" value="1"/>
</dbReference>
<evidence type="ECO:0000256" key="3">
    <source>
        <dbReference type="ARBA" id="ARBA00023163"/>
    </source>
</evidence>
<feature type="domain" description="HTH tetR-type" evidence="4">
    <location>
        <begin position="19"/>
        <end position="63"/>
    </location>
</feature>
<keyword evidence="3" id="KW-0804">Transcription</keyword>
<comment type="caution">
    <text evidence="5">The sequence shown here is derived from an EMBL/GenBank/DDBJ whole genome shotgun (WGS) entry which is preliminary data.</text>
</comment>
<dbReference type="SUPFAM" id="SSF46689">
    <property type="entry name" value="Homeodomain-like"/>
    <property type="match status" value="1"/>
</dbReference>
<keyword evidence="2" id="KW-0238">DNA-binding</keyword>
<gene>
    <name evidence="5" type="ORF">GCM10023082_01240</name>
</gene>
<dbReference type="PANTHER" id="PTHR30055">
    <property type="entry name" value="HTH-TYPE TRANSCRIPTIONAL REGULATOR RUTR"/>
    <property type="match status" value="1"/>
</dbReference>
<evidence type="ECO:0000313" key="5">
    <source>
        <dbReference type="EMBL" id="GAA3707025.1"/>
    </source>
</evidence>
<dbReference type="PANTHER" id="PTHR30055:SF234">
    <property type="entry name" value="HTH-TYPE TRANSCRIPTIONAL REGULATOR BETI"/>
    <property type="match status" value="1"/>
</dbReference>
<accession>A0ABP7DPB2</accession>
<organism evidence="5 6">
    <name type="scientific">Streptomyces tremellae</name>
    <dbReference type="NCBI Taxonomy" id="1124239"/>
    <lineage>
        <taxon>Bacteria</taxon>
        <taxon>Bacillati</taxon>
        <taxon>Actinomycetota</taxon>
        <taxon>Actinomycetes</taxon>
        <taxon>Kitasatosporales</taxon>
        <taxon>Streptomycetaceae</taxon>
        <taxon>Streptomyces</taxon>
    </lineage>
</organism>
<dbReference type="EMBL" id="BAABEP010000001">
    <property type="protein sequence ID" value="GAA3707025.1"/>
    <property type="molecule type" value="Genomic_DNA"/>
</dbReference>